<name>A0ACD0P5W3_9BASI</name>
<evidence type="ECO:0000313" key="2">
    <source>
        <dbReference type="Proteomes" id="UP000245626"/>
    </source>
</evidence>
<protein>
    <submittedName>
        <fullName evidence="1">Uncharacterized protein</fullName>
    </submittedName>
</protein>
<gene>
    <name evidence="1" type="ORF">IE53DRAFT_373042</name>
</gene>
<dbReference type="EMBL" id="KZ819728">
    <property type="protein sequence ID" value="PWN53371.1"/>
    <property type="molecule type" value="Genomic_DNA"/>
</dbReference>
<dbReference type="Proteomes" id="UP000245626">
    <property type="component" value="Unassembled WGS sequence"/>
</dbReference>
<reference evidence="1 2" key="1">
    <citation type="journal article" date="2018" name="Mol. Biol. Evol.">
        <title>Broad Genomic Sampling Reveals a Smut Pathogenic Ancestry of the Fungal Clade Ustilaginomycotina.</title>
        <authorList>
            <person name="Kijpornyongpan T."/>
            <person name="Mondo S.J."/>
            <person name="Barry K."/>
            <person name="Sandor L."/>
            <person name="Lee J."/>
            <person name="Lipzen A."/>
            <person name="Pangilinan J."/>
            <person name="LaButti K."/>
            <person name="Hainaut M."/>
            <person name="Henrissat B."/>
            <person name="Grigoriev I.V."/>
            <person name="Spatafora J.W."/>
            <person name="Aime M.C."/>
        </authorList>
    </citation>
    <scope>NUCLEOTIDE SEQUENCE [LARGE SCALE GENOMIC DNA]</scope>
    <source>
        <strain evidence="1 2">SA 807</strain>
    </source>
</reference>
<accession>A0ACD0P5W3</accession>
<sequence>MASQQQQQASPNTISSHLTNAFPSTSNLSRQDLESLLATSNDPEQRRKDEAYFEAFFHCMPQVRHLYQQHEALLKENERKAAQNMSLQPPLEALRRETQELFDRAKALDEEWPKVQSQMNEIYKRFSPSALHFALSQAASRLNESSENMANAYVQGLPYPTSDHPDRPIGAPTDPAEEVLSDMAFVRRYKAQRTLYHKRKMVAERWSRGEVHWTD</sequence>
<organism evidence="1 2">
    <name type="scientific">Violaceomyces palustris</name>
    <dbReference type="NCBI Taxonomy" id="1673888"/>
    <lineage>
        <taxon>Eukaryota</taxon>
        <taxon>Fungi</taxon>
        <taxon>Dikarya</taxon>
        <taxon>Basidiomycota</taxon>
        <taxon>Ustilaginomycotina</taxon>
        <taxon>Ustilaginomycetes</taxon>
        <taxon>Violaceomycetales</taxon>
        <taxon>Violaceomycetaceae</taxon>
        <taxon>Violaceomyces</taxon>
    </lineage>
</organism>
<proteinExistence type="predicted"/>
<evidence type="ECO:0000313" key="1">
    <source>
        <dbReference type="EMBL" id="PWN53371.1"/>
    </source>
</evidence>
<keyword evidence="2" id="KW-1185">Reference proteome</keyword>